<dbReference type="InterPro" id="IPR006076">
    <property type="entry name" value="FAD-dep_OxRdtase"/>
</dbReference>
<accession>A0AAJ0GA18</accession>
<evidence type="ECO:0000313" key="2">
    <source>
        <dbReference type="EMBL" id="KAK3050221.1"/>
    </source>
</evidence>
<dbReference type="PANTHER" id="PTHR13847">
    <property type="entry name" value="SARCOSINE DEHYDROGENASE-RELATED"/>
    <property type="match status" value="1"/>
</dbReference>
<feature type="domain" description="FAD dependent oxidoreductase" evidence="1">
    <location>
        <begin position="26"/>
        <end position="409"/>
    </location>
</feature>
<dbReference type="SUPFAM" id="SSF51905">
    <property type="entry name" value="FAD/NAD(P)-binding domain"/>
    <property type="match status" value="1"/>
</dbReference>
<dbReference type="Pfam" id="PF01266">
    <property type="entry name" value="DAO"/>
    <property type="match status" value="1"/>
</dbReference>
<protein>
    <recommendedName>
        <fullName evidence="1">FAD dependent oxidoreductase domain-containing protein</fullName>
    </recommendedName>
</protein>
<dbReference type="PANTHER" id="PTHR13847:SF185">
    <property type="entry name" value="FAD DEPENDENT OXIDOREDUCTASE SUPERFAMILY (AFU_ORTHOLOGUE AFUA_3G02360)"/>
    <property type="match status" value="1"/>
</dbReference>
<dbReference type="InterPro" id="IPR036188">
    <property type="entry name" value="FAD/NAD-bd_sf"/>
</dbReference>
<sequence length="425" mass="45586">MASDSLPDASRVYSTFVDTADSRSTVIIGAGIIGCATAYYLATSGNTRPDTIHLIEASSELFASASGKAAGFIAPDWFEPATSSLGALSFRLHQELAAEHNGLDRWGYSPSRGTSMIEGTQNIEVDSRARLAASHRFVSDQDGPAWLERRTGDRVKTLGEDGSVAQADPLRLSQFLLRESKLKGVRLHHPAKAIRVSTDDHGDLSAVRIEQKSGAQHRIPCTRLLLTAGAWTRSVFEQLFPSSSLKVAVSQLAGHSLVVRSPRWAKEHESKGCDAVFTTMRSGFSPEIFSRIGGEIYIAGVNDPSLPLPDLATDARIDQTSIEELKKVAQRLLGQDGTDVSDLEVVQEGLCFRPVTDSGVPILCRIPDDQLGGRIETKPGADGGVFVATGHGPWGISHSLGTGKVMAEMLERQQPSADISGLGMQ</sequence>
<gene>
    <name evidence="2" type="ORF">LTR09_008610</name>
</gene>
<dbReference type="GO" id="GO:0005770">
    <property type="term" value="C:late endosome"/>
    <property type="evidence" value="ECO:0007669"/>
    <property type="project" value="TreeGrafter"/>
</dbReference>
<proteinExistence type="predicted"/>
<dbReference type="GO" id="GO:0042147">
    <property type="term" value="P:retrograde transport, endosome to Golgi"/>
    <property type="evidence" value="ECO:0007669"/>
    <property type="project" value="TreeGrafter"/>
</dbReference>
<dbReference type="GO" id="GO:0005829">
    <property type="term" value="C:cytosol"/>
    <property type="evidence" value="ECO:0007669"/>
    <property type="project" value="GOC"/>
</dbReference>
<dbReference type="Gene3D" id="3.50.50.60">
    <property type="entry name" value="FAD/NAD(P)-binding domain"/>
    <property type="match status" value="1"/>
</dbReference>
<name>A0AAJ0GA18_9PEZI</name>
<evidence type="ECO:0000259" key="1">
    <source>
        <dbReference type="Pfam" id="PF01266"/>
    </source>
</evidence>
<comment type="caution">
    <text evidence="2">The sequence shown here is derived from an EMBL/GenBank/DDBJ whole genome shotgun (WGS) entry which is preliminary data.</text>
</comment>
<dbReference type="AlphaFoldDB" id="A0AAJ0GA18"/>
<dbReference type="EMBL" id="JAWDJX010000034">
    <property type="protein sequence ID" value="KAK3050221.1"/>
    <property type="molecule type" value="Genomic_DNA"/>
</dbReference>
<dbReference type="Proteomes" id="UP001271007">
    <property type="component" value="Unassembled WGS sequence"/>
</dbReference>
<keyword evidence="3" id="KW-1185">Reference proteome</keyword>
<reference evidence="2" key="1">
    <citation type="submission" date="2023-04" db="EMBL/GenBank/DDBJ databases">
        <title>Black Yeasts Isolated from many extreme environments.</title>
        <authorList>
            <person name="Coleine C."/>
            <person name="Stajich J.E."/>
            <person name="Selbmann L."/>
        </authorList>
    </citation>
    <scope>NUCLEOTIDE SEQUENCE</scope>
    <source>
        <strain evidence="2">CCFEE 5312</strain>
    </source>
</reference>
<evidence type="ECO:0000313" key="3">
    <source>
        <dbReference type="Proteomes" id="UP001271007"/>
    </source>
</evidence>
<organism evidence="2 3">
    <name type="scientific">Extremus antarcticus</name>
    <dbReference type="NCBI Taxonomy" id="702011"/>
    <lineage>
        <taxon>Eukaryota</taxon>
        <taxon>Fungi</taxon>
        <taxon>Dikarya</taxon>
        <taxon>Ascomycota</taxon>
        <taxon>Pezizomycotina</taxon>
        <taxon>Dothideomycetes</taxon>
        <taxon>Dothideomycetidae</taxon>
        <taxon>Mycosphaerellales</taxon>
        <taxon>Extremaceae</taxon>
        <taxon>Extremus</taxon>
    </lineage>
</organism>
<dbReference type="Gene3D" id="3.30.9.10">
    <property type="entry name" value="D-Amino Acid Oxidase, subunit A, domain 2"/>
    <property type="match status" value="1"/>
</dbReference>